<dbReference type="Proteomes" id="UP000053477">
    <property type="component" value="Unassembled WGS sequence"/>
</dbReference>
<dbReference type="AlphaFoldDB" id="A0A0H2RMU7"/>
<dbReference type="InParanoid" id="A0A0H2RMU7"/>
<comment type="subcellular location">
    <subcellularLocation>
        <location evidence="1">Endoplasmic reticulum membrane</location>
        <topology evidence="1">Multi-pass membrane protein</topology>
    </subcellularLocation>
</comment>
<evidence type="ECO:0000256" key="4">
    <source>
        <dbReference type="ARBA" id="ARBA00022692"/>
    </source>
</evidence>
<gene>
    <name evidence="9" type="ORF">SCHPADRAFT_852771</name>
</gene>
<protein>
    <recommendedName>
        <fullName evidence="11">PIG-F-domain-containing protein</fullName>
    </recommendedName>
</protein>
<evidence type="ECO:0000256" key="6">
    <source>
        <dbReference type="ARBA" id="ARBA00022989"/>
    </source>
</evidence>
<dbReference type="InterPro" id="IPR009580">
    <property type="entry name" value="GPI_biosynthesis_protein_Pig-F"/>
</dbReference>
<dbReference type="GO" id="GO:0005789">
    <property type="term" value="C:endoplasmic reticulum membrane"/>
    <property type="evidence" value="ECO:0007669"/>
    <property type="project" value="UniProtKB-SubCell"/>
</dbReference>
<evidence type="ECO:0000256" key="7">
    <source>
        <dbReference type="ARBA" id="ARBA00023136"/>
    </source>
</evidence>
<dbReference type="EMBL" id="KQ085962">
    <property type="protein sequence ID" value="KLO13285.1"/>
    <property type="molecule type" value="Genomic_DNA"/>
</dbReference>
<evidence type="ECO:0000256" key="5">
    <source>
        <dbReference type="ARBA" id="ARBA00022824"/>
    </source>
</evidence>
<name>A0A0H2RMU7_9AGAM</name>
<evidence type="ECO:0000256" key="3">
    <source>
        <dbReference type="ARBA" id="ARBA00022502"/>
    </source>
</evidence>
<comment type="pathway">
    <text evidence="2">Glycolipid biosynthesis; glycosylphosphatidylinositol-anchor biosynthesis.</text>
</comment>
<dbReference type="OrthoDB" id="17366at2759"/>
<dbReference type="Pfam" id="PF06699">
    <property type="entry name" value="PIG-F"/>
    <property type="match status" value="1"/>
</dbReference>
<proteinExistence type="predicted"/>
<keyword evidence="5" id="KW-0256">Endoplasmic reticulum</keyword>
<feature type="transmembrane region" description="Helical" evidence="8">
    <location>
        <begin position="234"/>
        <end position="260"/>
    </location>
</feature>
<evidence type="ECO:0000256" key="2">
    <source>
        <dbReference type="ARBA" id="ARBA00004687"/>
    </source>
</evidence>
<keyword evidence="4 8" id="KW-0812">Transmembrane</keyword>
<feature type="transmembrane region" description="Helical" evidence="8">
    <location>
        <begin position="149"/>
        <end position="168"/>
    </location>
</feature>
<sequence>MPSSFPFSRFSSLLGVHSLLVIFTAGWLPRSSKYLGSLPPQASSKDRPQHPFLHPITADPLLTLGWLCIGILAVNATWAPFMKREIQYSRIALYGEDEEAKIKRRSESGRNMLGALVDALVSTSVLALLLHIVLVLFGASIVHYFSRTFALALLIALLAAFTPAYVLGRPSLASNSSSLVHRLTWLRLFVEFSLRNEFERSLVYPSVGAVVGAWVGAIPIALDWDRPWQAWPLTVAYGAVGGYIIASWAAFVVNGVLFLAEESRQYDRDTAEAVTAAAEAESSSKKARKKVKSRKSGQ</sequence>
<feature type="transmembrane region" description="Helical" evidence="8">
    <location>
        <begin position="113"/>
        <end position="137"/>
    </location>
</feature>
<reference evidence="9 10" key="1">
    <citation type="submission" date="2015-04" db="EMBL/GenBank/DDBJ databases">
        <title>Complete genome sequence of Schizopora paradoxa KUC8140, a cosmopolitan wood degrader in East Asia.</title>
        <authorList>
            <consortium name="DOE Joint Genome Institute"/>
            <person name="Min B."/>
            <person name="Park H."/>
            <person name="Jang Y."/>
            <person name="Kim J.-J."/>
            <person name="Kim K.H."/>
            <person name="Pangilinan J."/>
            <person name="Lipzen A."/>
            <person name="Riley R."/>
            <person name="Grigoriev I.V."/>
            <person name="Spatafora J.W."/>
            <person name="Choi I.-G."/>
        </authorList>
    </citation>
    <scope>NUCLEOTIDE SEQUENCE [LARGE SCALE GENOMIC DNA]</scope>
    <source>
        <strain evidence="9 10">KUC8140</strain>
    </source>
</reference>
<keyword evidence="3" id="KW-0337">GPI-anchor biosynthesis</keyword>
<feature type="transmembrane region" description="Helical" evidence="8">
    <location>
        <begin position="12"/>
        <end position="29"/>
    </location>
</feature>
<evidence type="ECO:0000256" key="1">
    <source>
        <dbReference type="ARBA" id="ARBA00004477"/>
    </source>
</evidence>
<keyword evidence="6 8" id="KW-1133">Transmembrane helix</keyword>
<feature type="transmembrane region" description="Helical" evidence="8">
    <location>
        <begin position="61"/>
        <end position="81"/>
    </location>
</feature>
<dbReference type="GO" id="GO:0006506">
    <property type="term" value="P:GPI anchor biosynthetic process"/>
    <property type="evidence" value="ECO:0007669"/>
    <property type="project" value="UniProtKB-UniPathway"/>
</dbReference>
<organism evidence="9 10">
    <name type="scientific">Schizopora paradoxa</name>
    <dbReference type="NCBI Taxonomy" id="27342"/>
    <lineage>
        <taxon>Eukaryota</taxon>
        <taxon>Fungi</taxon>
        <taxon>Dikarya</taxon>
        <taxon>Basidiomycota</taxon>
        <taxon>Agaricomycotina</taxon>
        <taxon>Agaricomycetes</taxon>
        <taxon>Hymenochaetales</taxon>
        <taxon>Schizoporaceae</taxon>
        <taxon>Schizopora</taxon>
    </lineage>
</organism>
<dbReference type="STRING" id="27342.A0A0H2RMU7"/>
<evidence type="ECO:0000313" key="9">
    <source>
        <dbReference type="EMBL" id="KLO13285.1"/>
    </source>
</evidence>
<keyword evidence="7 8" id="KW-0472">Membrane</keyword>
<evidence type="ECO:0000313" key="10">
    <source>
        <dbReference type="Proteomes" id="UP000053477"/>
    </source>
</evidence>
<feature type="transmembrane region" description="Helical" evidence="8">
    <location>
        <begin position="202"/>
        <end position="222"/>
    </location>
</feature>
<dbReference type="UniPathway" id="UPA00196"/>
<keyword evidence="10" id="KW-1185">Reference proteome</keyword>
<evidence type="ECO:0000256" key="8">
    <source>
        <dbReference type="SAM" id="Phobius"/>
    </source>
</evidence>
<evidence type="ECO:0008006" key="11">
    <source>
        <dbReference type="Google" id="ProtNLM"/>
    </source>
</evidence>
<accession>A0A0H2RMU7</accession>